<dbReference type="InterPro" id="IPR036188">
    <property type="entry name" value="FAD/NAD-bd_sf"/>
</dbReference>
<dbReference type="Pfam" id="PF01571">
    <property type="entry name" value="GCV_T"/>
    <property type="match status" value="1"/>
</dbReference>
<gene>
    <name evidence="6" type="ORF">H8E29_04535</name>
</gene>
<evidence type="ECO:0000256" key="1">
    <source>
        <dbReference type="ARBA" id="ARBA00008609"/>
    </source>
</evidence>
<dbReference type="Pfam" id="PF08669">
    <property type="entry name" value="GCV_T_C"/>
    <property type="match status" value="1"/>
</dbReference>
<comment type="caution">
    <text evidence="6">The sequence shown here is derived from an EMBL/GenBank/DDBJ whole genome shotgun (WGS) entry which is preliminary data.</text>
</comment>
<evidence type="ECO:0000313" key="6">
    <source>
        <dbReference type="EMBL" id="MBC8334510.1"/>
    </source>
</evidence>
<proteinExistence type="inferred from homology"/>
<dbReference type="InterPro" id="IPR032503">
    <property type="entry name" value="FAO_M"/>
</dbReference>
<feature type="domain" description="Aminomethyltransferase C-terminal" evidence="4">
    <location>
        <begin position="726"/>
        <end position="798"/>
    </location>
</feature>
<dbReference type="Pfam" id="PF01266">
    <property type="entry name" value="DAO"/>
    <property type="match status" value="1"/>
</dbReference>
<name>A0A8J6NKK0_9CHLR</name>
<evidence type="ECO:0000313" key="7">
    <source>
        <dbReference type="Proteomes" id="UP000614469"/>
    </source>
</evidence>
<feature type="domain" description="FAD dependent oxidoreductase central" evidence="5">
    <location>
        <begin position="370"/>
        <end position="423"/>
    </location>
</feature>
<dbReference type="InterPro" id="IPR013977">
    <property type="entry name" value="GcvT_C"/>
</dbReference>
<dbReference type="Gene3D" id="3.30.9.10">
    <property type="entry name" value="D-Amino Acid Oxidase, subunit A, domain 2"/>
    <property type="match status" value="1"/>
</dbReference>
<dbReference type="PANTHER" id="PTHR43757">
    <property type="entry name" value="AMINOMETHYLTRANSFERASE"/>
    <property type="match status" value="1"/>
</dbReference>
<dbReference type="Gene3D" id="2.40.30.110">
    <property type="entry name" value="Aminomethyltransferase beta-barrel domains"/>
    <property type="match status" value="1"/>
</dbReference>
<dbReference type="InterPro" id="IPR028896">
    <property type="entry name" value="GcvT/YgfZ/DmdA"/>
</dbReference>
<dbReference type="InterPro" id="IPR029043">
    <property type="entry name" value="GcvT/YgfZ_C"/>
</dbReference>
<dbReference type="SUPFAM" id="SSF101790">
    <property type="entry name" value="Aminomethyltransferase beta-barrel domain"/>
    <property type="match status" value="1"/>
</dbReference>
<dbReference type="InterPro" id="IPR027266">
    <property type="entry name" value="TrmE/GcvT-like"/>
</dbReference>
<dbReference type="AlphaFoldDB" id="A0A8J6NKK0"/>
<dbReference type="SUPFAM" id="SSF51905">
    <property type="entry name" value="FAD/NAD(P)-binding domain"/>
    <property type="match status" value="1"/>
</dbReference>
<dbReference type="EMBL" id="JACNJN010000070">
    <property type="protein sequence ID" value="MBC8334510.1"/>
    <property type="molecule type" value="Genomic_DNA"/>
</dbReference>
<evidence type="ECO:0000259" key="4">
    <source>
        <dbReference type="Pfam" id="PF08669"/>
    </source>
</evidence>
<evidence type="ECO:0000259" key="5">
    <source>
        <dbReference type="Pfam" id="PF16350"/>
    </source>
</evidence>
<dbReference type="Gene3D" id="3.30.1360.120">
    <property type="entry name" value="Probable tRNA modification gtpase trme, domain 1"/>
    <property type="match status" value="1"/>
</dbReference>
<feature type="domain" description="GCVT N-terminal" evidence="3">
    <location>
        <begin position="425"/>
        <end position="700"/>
    </location>
</feature>
<dbReference type="SUPFAM" id="SSF54373">
    <property type="entry name" value="FAD-linked reductases, C-terminal domain"/>
    <property type="match status" value="1"/>
</dbReference>
<accession>A0A8J6NKK0</accession>
<dbReference type="InterPro" id="IPR006076">
    <property type="entry name" value="FAD-dep_OxRdtase"/>
</dbReference>
<dbReference type="PANTHER" id="PTHR43757:SF2">
    <property type="entry name" value="AMINOMETHYLTRANSFERASE, MITOCHONDRIAL"/>
    <property type="match status" value="1"/>
</dbReference>
<dbReference type="SUPFAM" id="SSF103025">
    <property type="entry name" value="Folate-binding domain"/>
    <property type="match status" value="1"/>
</dbReference>
<dbReference type="Pfam" id="PF16350">
    <property type="entry name" value="FAO_M"/>
    <property type="match status" value="1"/>
</dbReference>
<reference evidence="6 7" key="1">
    <citation type="submission" date="2020-08" db="EMBL/GenBank/DDBJ databases">
        <title>Bridging the membrane lipid divide: bacteria of the FCB group superphylum have the potential to synthesize archaeal ether lipids.</title>
        <authorList>
            <person name="Villanueva L."/>
            <person name="Von Meijenfeldt F.A.B."/>
            <person name="Westbye A.B."/>
            <person name="Yadav S."/>
            <person name="Hopmans E.C."/>
            <person name="Dutilh B.E."/>
            <person name="Sinninghe Damste J.S."/>
        </authorList>
    </citation>
    <scope>NUCLEOTIDE SEQUENCE [LARGE SCALE GENOMIC DNA]</scope>
    <source>
        <strain evidence="6">NIOZ-UU36</strain>
    </source>
</reference>
<comment type="similarity">
    <text evidence="1">Belongs to the GcvT family.</text>
</comment>
<dbReference type="InterPro" id="IPR006222">
    <property type="entry name" value="GCVT_N"/>
</dbReference>
<dbReference type="Gene3D" id="3.30.70.1400">
    <property type="entry name" value="Aminomethyltransferase beta-barrel domains"/>
    <property type="match status" value="1"/>
</dbReference>
<protein>
    <submittedName>
        <fullName evidence="6">FAD-dependent oxidoreductase</fullName>
    </submittedName>
</protein>
<organism evidence="6 7">
    <name type="scientific">Candidatus Desulfolinea nitratireducens</name>
    <dbReference type="NCBI Taxonomy" id="2841698"/>
    <lineage>
        <taxon>Bacteria</taxon>
        <taxon>Bacillati</taxon>
        <taxon>Chloroflexota</taxon>
        <taxon>Anaerolineae</taxon>
        <taxon>Anaerolineales</taxon>
        <taxon>Anaerolineales incertae sedis</taxon>
        <taxon>Candidatus Desulfolinea</taxon>
    </lineage>
</organism>
<dbReference type="Proteomes" id="UP000614469">
    <property type="component" value="Unassembled WGS sequence"/>
</dbReference>
<sequence length="806" mass="89477">MNTHARVVIVGGGIMGVGLLYHLAEAGWDDCVLIEKAELTSGSTWHAAGQCPNFTSSYNIAKIQHYSNTLYPKLEKMTGQATGWHGVGGIRIATTKEEVDNFRVVEGIAKNIGFRMEIISPEEIRRLNPFINTEGILAGAWTLDDGYVDPAGVTNAMAIGAKKMGATIIRNNRVTDINLLPNGEWKVISQEGTITCEHVVNAGGCYAAKIGAWVGLDLPIVPMKHQYLVTEPIREFIDRDEEIPVMRDPYPNAYYRQEQNAGLIGIYERSGTQEAWFGSGQDWDSESELFPADYETIMPGLERVMERMPIFAEAGIMRVVNGANPRTPDHNPLIGPAAGLRNFWLSCGQNMGIGQGAGAGKYLAQWMMVGNADINMVGVDPRRFGPYADMEYARAKSHQDFTFMYQLHLPGEERPAGRPARTSSLYEKLKAKGAAYAEGFGWERPKWFSLDGREEEKSFRRNNIFEVVGDECLAVRERVGVLDLSSFTKHEVSGPDAETFLNRVLANKVASRKGGIVLAHGLSDMGRIESEYTITRLDDERFFLLSAAAANIRNSDQLNQRKRDDDEVTIRNITDKFGTLVLAGPRCRELLTKITDTDLGNENFPWLTGKEIEAAGVMLRALRINYVGELGWELHMPIAQLETIYDAVWAAGEEFGIADFGMYALTSLGKEKAYYAWGVELINEITMIEAGMERFINFDKGDFIGRDALLQRQKQDLAWNIAYVEVDVEDSEVRGGESVLDGDKVIGVTTSGAYGHAVQKSLAFVYVPPEYASPGTTFDIEILSHRCLAKVLGEPAYDPRNKRLRS</sequence>
<feature type="domain" description="FAD dependent oxidoreductase" evidence="2">
    <location>
        <begin position="6"/>
        <end position="366"/>
    </location>
</feature>
<evidence type="ECO:0000259" key="2">
    <source>
        <dbReference type="Pfam" id="PF01266"/>
    </source>
</evidence>
<dbReference type="Gene3D" id="3.50.50.60">
    <property type="entry name" value="FAD/NAD(P)-binding domain"/>
    <property type="match status" value="1"/>
</dbReference>
<evidence type="ECO:0000259" key="3">
    <source>
        <dbReference type="Pfam" id="PF01571"/>
    </source>
</evidence>